<protein>
    <recommendedName>
        <fullName evidence="7">RDD domain-containing protein</fullName>
    </recommendedName>
</protein>
<feature type="transmembrane region" description="Helical" evidence="6">
    <location>
        <begin position="68"/>
        <end position="89"/>
    </location>
</feature>
<keyword evidence="3 6" id="KW-0812">Transmembrane</keyword>
<dbReference type="OrthoDB" id="9793824at2"/>
<keyword evidence="9" id="KW-1185">Reference proteome</keyword>
<comment type="subcellular location">
    <subcellularLocation>
        <location evidence="1">Cell membrane</location>
        <topology evidence="1">Multi-pass membrane protein</topology>
    </subcellularLocation>
</comment>
<evidence type="ECO:0000256" key="1">
    <source>
        <dbReference type="ARBA" id="ARBA00004651"/>
    </source>
</evidence>
<evidence type="ECO:0000259" key="7">
    <source>
        <dbReference type="Pfam" id="PF06271"/>
    </source>
</evidence>
<dbReference type="PANTHER" id="PTHR36115">
    <property type="entry name" value="PROLINE-RICH ANTIGEN HOMOLOG-RELATED"/>
    <property type="match status" value="1"/>
</dbReference>
<evidence type="ECO:0000313" key="8">
    <source>
        <dbReference type="EMBL" id="EAR60173.1"/>
    </source>
</evidence>
<evidence type="ECO:0000256" key="2">
    <source>
        <dbReference type="ARBA" id="ARBA00022475"/>
    </source>
</evidence>
<keyword evidence="2" id="KW-1003">Cell membrane</keyword>
<reference evidence="8 9" key="1">
    <citation type="submission" date="2006-02" db="EMBL/GenBank/DDBJ databases">
        <authorList>
            <person name="Pinhassi J."/>
            <person name="Pedros-Alio C."/>
            <person name="Ferriera S."/>
            <person name="Johnson J."/>
            <person name="Kravitz S."/>
            <person name="Halpern A."/>
            <person name="Remington K."/>
            <person name="Beeson K."/>
            <person name="Tran B."/>
            <person name="Rogers Y.-H."/>
            <person name="Friedman R."/>
            <person name="Venter J.C."/>
        </authorList>
    </citation>
    <scope>NUCLEOTIDE SEQUENCE [LARGE SCALE GENOMIC DNA]</scope>
    <source>
        <strain evidence="8 9">MED92</strain>
    </source>
</reference>
<dbReference type="RefSeq" id="WP_007020014.1">
    <property type="nucleotide sequence ID" value="NZ_CH724125.1"/>
</dbReference>
<name>A0A7U8C2C8_NEPCE</name>
<dbReference type="EMBL" id="AAOW01000022">
    <property type="protein sequence ID" value="EAR60173.1"/>
    <property type="molecule type" value="Genomic_DNA"/>
</dbReference>
<keyword evidence="5 6" id="KW-0472">Membrane</keyword>
<evidence type="ECO:0000256" key="4">
    <source>
        <dbReference type="ARBA" id="ARBA00022989"/>
    </source>
</evidence>
<dbReference type="InterPro" id="IPR010432">
    <property type="entry name" value="RDD"/>
</dbReference>
<keyword evidence="4 6" id="KW-1133">Transmembrane helix</keyword>
<sequence length="161" mass="17894">MTAPDVYKAPESDLSVEKDTASERVYAGFWVRAVASIIDTILIMLVTVPLVFTVYGSGFLLSDSMINGSWDFVISYVLPAIAVVLFWHFKSATPGKMVMGLKVISLGESEHMSIGKSALRYVGYYPSMMVFMLGIIWVAFDKKKQGWHDKIANTAVIKSRK</sequence>
<evidence type="ECO:0000256" key="3">
    <source>
        <dbReference type="ARBA" id="ARBA00022692"/>
    </source>
</evidence>
<gene>
    <name evidence="8" type="ORF">MED92_11739</name>
</gene>
<accession>A0A7U8C2C8</accession>
<feature type="transmembrane region" description="Helical" evidence="6">
    <location>
        <begin position="29"/>
        <end position="56"/>
    </location>
</feature>
<evidence type="ECO:0000256" key="5">
    <source>
        <dbReference type="ARBA" id="ARBA00023136"/>
    </source>
</evidence>
<dbReference type="AlphaFoldDB" id="A0A7U8C2C8"/>
<comment type="caution">
    <text evidence="8">The sequence shown here is derived from an EMBL/GenBank/DDBJ whole genome shotgun (WGS) entry which is preliminary data.</text>
</comment>
<evidence type="ECO:0000256" key="6">
    <source>
        <dbReference type="SAM" id="Phobius"/>
    </source>
</evidence>
<dbReference type="PANTHER" id="PTHR36115:SF4">
    <property type="entry name" value="MEMBRANE PROTEIN"/>
    <property type="match status" value="1"/>
</dbReference>
<dbReference type="Pfam" id="PF06271">
    <property type="entry name" value="RDD"/>
    <property type="match status" value="1"/>
</dbReference>
<evidence type="ECO:0000313" key="9">
    <source>
        <dbReference type="Proteomes" id="UP000002171"/>
    </source>
</evidence>
<feature type="transmembrane region" description="Helical" evidence="6">
    <location>
        <begin position="122"/>
        <end position="140"/>
    </location>
</feature>
<dbReference type="InterPro" id="IPR051791">
    <property type="entry name" value="Pra-immunoreactive"/>
</dbReference>
<organism evidence="8 9">
    <name type="scientific">Neptuniibacter caesariensis</name>
    <dbReference type="NCBI Taxonomy" id="207954"/>
    <lineage>
        <taxon>Bacteria</taxon>
        <taxon>Pseudomonadati</taxon>
        <taxon>Pseudomonadota</taxon>
        <taxon>Gammaproteobacteria</taxon>
        <taxon>Oceanospirillales</taxon>
        <taxon>Oceanospirillaceae</taxon>
        <taxon>Neptuniibacter</taxon>
    </lineage>
</organism>
<proteinExistence type="predicted"/>
<feature type="domain" description="RDD" evidence="7">
    <location>
        <begin position="26"/>
        <end position="153"/>
    </location>
</feature>
<dbReference type="Proteomes" id="UP000002171">
    <property type="component" value="Unassembled WGS sequence"/>
</dbReference>
<dbReference type="GO" id="GO:0005886">
    <property type="term" value="C:plasma membrane"/>
    <property type="evidence" value="ECO:0007669"/>
    <property type="project" value="UniProtKB-SubCell"/>
</dbReference>